<dbReference type="InterPro" id="IPR000700">
    <property type="entry name" value="PAS-assoc_C"/>
</dbReference>
<dbReference type="AlphaFoldDB" id="X1EQ71"/>
<dbReference type="CDD" id="cd00130">
    <property type="entry name" value="PAS"/>
    <property type="match status" value="1"/>
</dbReference>
<feature type="domain" description="PAS" evidence="3">
    <location>
        <begin position="132"/>
        <end position="205"/>
    </location>
</feature>
<dbReference type="NCBIfam" id="TIGR00229">
    <property type="entry name" value="sensory_box"/>
    <property type="match status" value="1"/>
</dbReference>
<dbReference type="InterPro" id="IPR011006">
    <property type="entry name" value="CheY-like_superfamily"/>
</dbReference>
<gene>
    <name evidence="5" type="ORF">S03H2_13172</name>
</gene>
<dbReference type="InterPro" id="IPR035965">
    <property type="entry name" value="PAS-like_dom_sf"/>
</dbReference>
<dbReference type="PANTHER" id="PTHR44591">
    <property type="entry name" value="STRESS RESPONSE REGULATOR PROTEIN 1"/>
    <property type="match status" value="1"/>
</dbReference>
<dbReference type="SUPFAM" id="SSF47384">
    <property type="entry name" value="Homodimeric domain of signal transducing histidine kinase"/>
    <property type="match status" value="1"/>
</dbReference>
<comment type="caution">
    <text evidence="5">The sequence shown here is derived from an EMBL/GenBank/DDBJ whole genome shotgun (WGS) entry which is preliminary data.</text>
</comment>
<dbReference type="CDD" id="cd17534">
    <property type="entry name" value="REC_DC-like"/>
    <property type="match status" value="1"/>
</dbReference>
<dbReference type="SUPFAM" id="SSF55785">
    <property type="entry name" value="PYP-like sensor domain (PAS domain)"/>
    <property type="match status" value="1"/>
</dbReference>
<dbReference type="PANTHER" id="PTHR44591:SF3">
    <property type="entry name" value="RESPONSE REGULATORY DOMAIN-CONTAINING PROTEIN"/>
    <property type="match status" value="1"/>
</dbReference>
<dbReference type="GO" id="GO:0000155">
    <property type="term" value="F:phosphorelay sensor kinase activity"/>
    <property type="evidence" value="ECO:0007669"/>
    <property type="project" value="InterPro"/>
</dbReference>
<dbReference type="InterPro" id="IPR013767">
    <property type="entry name" value="PAS_fold"/>
</dbReference>
<feature type="non-terminal residue" evidence="5">
    <location>
        <position position="401"/>
    </location>
</feature>
<dbReference type="InterPro" id="IPR003661">
    <property type="entry name" value="HisK_dim/P_dom"/>
</dbReference>
<dbReference type="CDD" id="cd00082">
    <property type="entry name" value="HisKA"/>
    <property type="match status" value="1"/>
</dbReference>
<evidence type="ECO:0000256" key="1">
    <source>
        <dbReference type="ARBA" id="ARBA00022553"/>
    </source>
</evidence>
<dbReference type="EMBL" id="BARU01006690">
    <property type="protein sequence ID" value="GAH35521.1"/>
    <property type="molecule type" value="Genomic_DNA"/>
</dbReference>
<keyword evidence="1" id="KW-0597">Phosphoprotein</keyword>
<accession>X1EQ71</accession>
<dbReference type="SUPFAM" id="SSF52172">
    <property type="entry name" value="CheY-like"/>
    <property type="match status" value="1"/>
</dbReference>
<reference evidence="5" key="1">
    <citation type="journal article" date="2014" name="Front. Microbiol.">
        <title>High frequency of phylogenetically diverse reductive dehalogenase-homologous genes in deep subseafloor sedimentary metagenomes.</title>
        <authorList>
            <person name="Kawai M."/>
            <person name="Futagami T."/>
            <person name="Toyoda A."/>
            <person name="Takaki Y."/>
            <person name="Nishi S."/>
            <person name="Hori S."/>
            <person name="Arai W."/>
            <person name="Tsubouchi T."/>
            <person name="Morono Y."/>
            <person name="Uchiyama I."/>
            <person name="Ito T."/>
            <person name="Fujiyama A."/>
            <person name="Inagaki F."/>
            <person name="Takami H."/>
        </authorList>
    </citation>
    <scope>NUCLEOTIDE SEQUENCE</scope>
    <source>
        <strain evidence="5">Expedition CK06-06</strain>
    </source>
</reference>
<evidence type="ECO:0000259" key="4">
    <source>
        <dbReference type="PROSITE" id="PS50113"/>
    </source>
</evidence>
<evidence type="ECO:0000259" key="3">
    <source>
        <dbReference type="PROSITE" id="PS50112"/>
    </source>
</evidence>
<dbReference type="SMART" id="SM00091">
    <property type="entry name" value="PAS"/>
    <property type="match status" value="1"/>
</dbReference>
<dbReference type="InterPro" id="IPR001789">
    <property type="entry name" value="Sig_transdc_resp-reg_receiver"/>
</dbReference>
<dbReference type="Gene3D" id="3.40.50.2300">
    <property type="match status" value="1"/>
</dbReference>
<protein>
    <submittedName>
        <fullName evidence="5">Uncharacterized protein</fullName>
    </submittedName>
</protein>
<dbReference type="Gene3D" id="3.30.450.20">
    <property type="entry name" value="PAS domain"/>
    <property type="match status" value="1"/>
</dbReference>
<name>X1EQ71_9ZZZZ</name>
<evidence type="ECO:0000259" key="2">
    <source>
        <dbReference type="PROSITE" id="PS50110"/>
    </source>
</evidence>
<evidence type="ECO:0000313" key="5">
    <source>
        <dbReference type="EMBL" id="GAH35521.1"/>
    </source>
</evidence>
<dbReference type="Gene3D" id="1.10.287.130">
    <property type="match status" value="1"/>
</dbReference>
<dbReference type="Pfam" id="PF00989">
    <property type="entry name" value="PAS"/>
    <property type="match status" value="1"/>
</dbReference>
<proteinExistence type="predicted"/>
<dbReference type="InterPro" id="IPR036097">
    <property type="entry name" value="HisK_dim/P_sf"/>
</dbReference>
<sequence length="401" mass="45190">MEPAKILVVEDENIVAKDIETSLKRLGYAVSAVASSGEEAVERAVDTHPDLVLMDIVLRGKMDGVQTAQHIRDHFNIPVVYLTAYADEKTLERAKMTEPFGYILKPFEERELRSSIEVALCKNKTESKLRKSEESLITTLKSIGDAVITTDVQGWVTFMNPVAETLTGWKQEDALGKDLTEVFHIINEKTRTPIEKPTAKVLQESVVVDLENDTLLIAKDKTETPIFYGAAPIKDEKGNVTGSVLVFRDMTQLKEAEENLLQSEKLRALGEMVAEVGHHFNNFLAIILLNAELLEKKLKRYRAEGIKERLRIIVWTAYEGAEIVRRLQHFTQRQVSIQDLTRIDLNEIVRSAMASTSPHWKDEAEARGTTIKIKEKLGKLPLLLGSRSELMEVLTNLIFNA</sequence>
<feature type="domain" description="PAC" evidence="4">
    <location>
        <begin position="210"/>
        <end position="262"/>
    </location>
</feature>
<dbReference type="GO" id="GO:0006355">
    <property type="term" value="P:regulation of DNA-templated transcription"/>
    <property type="evidence" value="ECO:0007669"/>
    <property type="project" value="InterPro"/>
</dbReference>
<dbReference type="InterPro" id="IPR050595">
    <property type="entry name" value="Bact_response_regulator"/>
</dbReference>
<dbReference type="PROSITE" id="PS50110">
    <property type="entry name" value="RESPONSE_REGULATORY"/>
    <property type="match status" value="1"/>
</dbReference>
<organism evidence="5">
    <name type="scientific">marine sediment metagenome</name>
    <dbReference type="NCBI Taxonomy" id="412755"/>
    <lineage>
        <taxon>unclassified sequences</taxon>
        <taxon>metagenomes</taxon>
        <taxon>ecological metagenomes</taxon>
    </lineage>
</organism>
<dbReference type="InterPro" id="IPR001610">
    <property type="entry name" value="PAC"/>
</dbReference>
<dbReference type="PROSITE" id="PS50113">
    <property type="entry name" value="PAC"/>
    <property type="match status" value="1"/>
</dbReference>
<feature type="domain" description="Response regulatory" evidence="2">
    <location>
        <begin position="5"/>
        <end position="120"/>
    </location>
</feature>
<dbReference type="SMART" id="SM00448">
    <property type="entry name" value="REC"/>
    <property type="match status" value="1"/>
</dbReference>
<dbReference type="PROSITE" id="PS50112">
    <property type="entry name" value="PAS"/>
    <property type="match status" value="1"/>
</dbReference>
<dbReference type="SMART" id="SM00086">
    <property type="entry name" value="PAC"/>
    <property type="match status" value="1"/>
</dbReference>
<dbReference type="InterPro" id="IPR000014">
    <property type="entry name" value="PAS"/>
</dbReference>
<dbReference type="Pfam" id="PF00072">
    <property type="entry name" value="Response_reg"/>
    <property type="match status" value="1"/>
</dbReference>